<evidence type="ECO:0008006" key="8">
    <source>
        <dbReference type="Google" id="ProtNLM"/>
    </source>
</evidence>
<evidence type="ECO:0000256" key="3">
    <source>
        <dbReference type="ARBA" id="ARBA00022553"/>
    </source>
</evidence>
<feature type="region of interest" description="Disordered" evidence="5">
    <location>
        <begin position="281"/>
        <end position="307"/>
    </location>
</feature>
<keyword evidence="7" id="KW-1185">Reference proteome</keyword>
<proteinExistence type="inferred from homology"/>
<keyword evidence="3" id="KW-0597">Phosphoprotein</keyword>
<dbReference type="AlphaFoldDB" id="A0A8C6FJ81"/>
<reference evidence="6" key="2">
    <citation type="submission" date="2025-09" db="UniProtKB">
        <authorList>
            <consortium name="Ensembl"/>
        </authorList>
    </citation>
    <scope>IDENTIFICATION</scope>
</reference>
<feature type="region of interest" description="Disordered" evidence="5">
    <location>
        <begin position="1"/>
        <end position="81"/>
    </location>
</feature>
<feature type="compositionally biased region" description="Low complexity" evidence="5">
    <location>
        <begin position="71"/>
        <end position="80"/>
    </location>
</feature>
<accession>A0A8C6FJ81</accession>
<dbReference type="Proteomes" id="UP000694544">
    <property type="component" value="Unplaced"/>
</dbReference>
<feature type="compositionally biased region" description="Polar residues" evidence="5">
    <location>
        <begin position="1"/>
        <end position="16"/>
    </location>
</feature>
<dbReference type="InterPro" id="IPR006709">
    <property type="entry name" value="SSU_processome_Utp14"/>
</dbReference>
<organism evidence="6 7">
    <name type="scientific">Moschus moschiferus</name>
    <name type="common">Siberian musk deer</name>
    <name type="synonym">Moschus sibiricus</name>
    <dbReference type="NCBI Taxonomy" id="68415"/>
    <lineage>
        <taxon>Eukaryota</taxon>
        <taxon>Metazoa</taxon>
        <taxon>Chordata</taxon>
        <taxon>Craniata</taxon>
        <taxon>Vertebrata</taxon>
        <taxon>Euteleostomi</taxon>
        <taxon>Mammalia</taxon>
        <taxon>Eutheria</taxon>
        <taxon>Laurasiatheria</taxon>
        <taxon>Artiodactyla</taxon>
        <taxon>Ruminantia</taxon>
        <taxon>Pecora</taxon>
        <taxon>Moschidae</taxon>
        <taxon>Moschus</taxon>
    </lineage>
</organism>
<keyword evidence="4" id="KW-0539">Nucleus</keyword>
<feature type="compositionally biased region" description="Acidic residues" evidence="5">
    <location>
        <begin position="344"/>
        <end position="362"/>
    </location>
</feature>
<dbReference type="PANTHER" id="PTHR14150:SF12">
    <property type="entry name" value="U3 SMALL NUCLEOLAR RNA-ASSOCIATED PROTEIN 14 HOMOLOG A"/>
    <property type="match status" value="1"/>
</dbReference>
<evidence type="ECO:0000256" key="2">
    <source>
        <dbReference type="ARBA" id="ARBA00007774"/>
    </source>
</evidence>
<feature type="region of interest" description="Disordered" evidence="5">
    <location>
        <begin position="338"/>
        <end position="449"/>
    </location>
</feature>
<dbReference type="GO" id="GO:0006364">
    <property type="term" value="P:rRNA processing"/>
    <property type="evidence" value="ECO:0007669"/>
    <property type="project" value="InterPro"/>
</dbReference>
<evidence type="ECO:0000313" key="7">
    <source>
        <dbReference type="Proteomes" id="UP000694544"/>
    </source>
</evidence>
<evidence type="ECO:0000313" key="6">
    <source>
        <dbReference type="Ensembl" id="ENSMMSP00000010237.1"/>
    </source>
</evidence>
<dbReference type="PANTHER" id="PTHR14150">
    <property type="entry name" value="U3 SMALL NUCLEOLAR RNA-ASSOCIATED PROTEIN 14"/>
    <property type="match status" value="1"/>
</dbReference>
<dbReference type="Pfam" id="PF04615">
    <property type="entry name" value="Utp14"/>
    <property type="match status" value="2"/>
</dbReference>
<name>A0A8C6FJ81_MOSMO</name>
<dbReference type="GO" id="GO:0032040">
    <property type="term" value="C:small-subunit processome"/>
    <property type="evidence" value="ECO:0007669"/>
    <property type="project" value="InterPro"/>
</dbReference>
<dbReference type="Ensembl" id="ENSMMST00000011324.1">
    <property type="protein sequence ID" value="ENSMMSP00000010237.1"/>
    <property type="gene ID" value="ENSMMSG00000007729.1"/>
</dbReference>
<comment type="similarity">
    <text evidence="2">Belongs to the UTP14 family.</text>
</comment>
<feature type="compositionally biased region" description="Polar residues" evidence="5">
    <location>
        <begin position="415"/>
        <end position="425"/>
    </location>
</feature>
<feature type="compositionally biased region" description="Acidic residues" evidence="5">
    <location>
        <begin position="290"/>
        <end position="305"/>
    </location>
</feature>
<dbReference type="GeneTree" id="ENSGT00390000008142"/>
<protein>
    <recommendedName>
        <fullName evidence="8">U3 small nucleolar RNA-associated protein 14 homolog A</fullName>
    </recommendedName>
</protein>
<sequence length="714" mass="81511">MSANQAAESLLASNQQKKLENLPKDYPLSTSEDEGDNDGERKHQKLLESVSSLNGKDRQKLAERSEASLKVSEFSVSSEGSGEKLVLSDLLEPVKTSSSLAAVKKQLNRVKSKKTVELPLHREEIERAGTPLEHEIFNLLHKNKQPVTDPLLTPVEKASLKAMSLEEVKMRRAELQRARALQSYYEARARREKRIKSKKYHRILKKGKAKQALKDFEKLQKVNPAAALEELEKLDKARMMERMSLKHQNSGKWAKSKAIMAKYDLEARQAMQEQLARNKELTQKVQAASESEEEEEGQEEEEELLVPDMVNGVQINGLNPWMFRNHFIDAKEAEVQKDLKDPTEPEAQEPSESEEERAGEEETLLKEFEERRSLRQKSELNHMAEPVHRPVTKDPSSQEVLSELRALSQKLIAENHQSGKQELSSARTAQREEPAREEEEPMLLQRPERARTLDELEELGREGCVENKELPRTAVEGLQLEKNLSNHIGAPKEKKRKEQMIDLQNLLTTKSPSVKSLAVPTTVQELEDEGERDQRQMIKEAFAGDDVIRDFLKEKREAVEASKPKDLDLTLPGWGEWGGMGLKPSAKKRCRFLIKAPEGPPRKDKNLPNMIINEKRNIHVAAHQVQVLPHPFTHHQQFERTIQTPIGSTWNTQRAFQKLTMPKVVTKPGHIIKPIKAEDVGYRSSSRSDLSVIQRNPKRLSIRHKKHLENNCVD</sequence>
<evidence type="ECO:0000256" key="5">
    <source>
        <dbReference type="SAM" id="MobiDB-lite"/>
    </source>
</evidence>
<feature type="compositionally biased region" description="Basic and acidic residues" evidence="5">
    <location>
        <begin position="55"/>
        <end position="67"/>
    </location>
</feature>
<comment type="subcellular location">
    <subcellularLocation>
        <location evidence="1">Nucleus</location>
        <location evidence="1">Nucleolus</location>
    </subcellularLocation>
</comment>
<reference evidence="6" key="1">
    <citation type="submission" date="2025-08" db="UniProtKB">
        <authorList>
            <consortium name="Ensembl"/>
        </authorList>
    </citation>
    <scope>IDENTIFICATION</scope>
</reference>
<evidence type="ECO:0000256" key="4">
    <source>
        <dbReference type="ARBA" id="ARBA00023242"/>
    </source>
</evidence>
<feature type="compositionally biased region" description="Basic and acidic residues" evidence="5">
    <location>
        <begin position="363"/>
        <end position="392"/>
    </location>
</feature>
<evidence type="ECO:0000256" key="1">
    <source>
        <dbReference type="ARBA" id="ARBA00004604"/>
    </source>
</evidence>